<gene>
    <name evidence="1" type="ORF">CPter91_1432</name>
</gene>
<evidence type="ECO:0000313" key="2">
    <source>
        <dbReference type="Proteomes" id="UP000074561"/>
    </source>
</evidence>
<dbReference type="EMBL" id="CP013234">
    <property type="protein sequence ID" value="AMP03812.1"/>
    <property type="molecule type" value="Genomic_DNA"/>
</dbReference>
<dbReference type="AlphaFoldDB" id="A0A127Q2F9"/>
<dbReference type="KEGG" id="cpra:CPter91_1432"/>
<dbReference type="Proteomes" id="UP000074561">
    <property type="component" value="Chromosome"/>
</dbReference>
<proteinExistence type="predicted"/>
<dbReference type="STRING" id="279113.CPter91_1432"/>
<name>A0A127Q2F9_9BURK</name>
<sequence>MPIRHDPLKEQAHGHFLAPAPGFAGKWAVADMAATPNRGRIASFLPPT</sequence>
<reference evidence="1 2" key="1">
    <citation type="submission" date="2015-11" db="EMBL/GenBank/DDBJ databases">
        <title>Exploring the genomic traits of fungus-feeding bacterial genus Collimonas.</title>
        <authorList>
            <person name="Song C."/>
            <person name="Schmidt R."/>
            <person name="de Jager V."/>
            <person name="Krzyzanowska D."/>
            <person name="Jongedijk E."/>
            <person name="Cankar K."/>
            <person name="Beekwilder J."/>
            <person name="van Veen A."/>
            <person name="de Boer W."/>
            <person name="van Veen J.A."/>
            <person name="Garbeva P."/>
        </authorList>
    </citation>
    <scope>NUCLEOTIDE SEQUENCE [LARGE SCALE GENOMIC DNA]</scope>
    <source>
        <strain evidence="1 2">Ter91</strain>
    </source>
</reference>
<evidence type="ECO:0000313" key="1">
    <source>
        <dbReference type="EMBL" id="AMP03812.1"/>
    </source>
</evidence>
<protein>
    <submittedName>
        <fullName evidence="1">Uncharacterized protein</fullName>
    </submittedName>
</protein>
<accession>A0A127Q2F9</accession>
<organism evidence="1 2">
    <name type="scientific">Collimonas pratensis</name>
    <dbReference type="NCBI Taxonomy" id="279113"/>
    <lineage>
        <taxon>Bacteria</taxon>
        <taxon>Pseudomonadati</taxon>
        <taxon>Pseudomonadota</taxon>
        <taxon>Betaproteobacteria</taxon>
        <taxon>Burkholderiales</taxon>
        <taxon>Oxalobacteraceae</taxon>
        <taxon>Collimonas</taxon>
    </lineage>
</organism>
<dbReference type="PATRIC" id="fig|279113.9.peg.1428"/>